<reference evidence="1 2" key="1">
    <citation type="submission" date="2023-04" db="EMBL/GenBank/DDBJ databases">
        <title>Marinoamorphus aggregata gen. nov., sp. Nov., isolate from tissue of brittle star Ophioplocus japonicus.</title>
        <authorList>
            <person name="Kawano K."/>
            <person name="Sawayama S."/>
            <person name="Nakagawa S."/>
        </authorList>
    </citation>
    <scope>NUCLEOTIDE SEQUENCE [LARGE SCALE GENOMIC DNA]</scope>
    <source>
        <strain evidence="1 2">NKW23</strain>
    </source>
</reference>
<dbReference type="EMBL" id="BSYI01000058">
    <property type="protein sequence ID" value="GMG85294.1"/>
    <property type="molecule type" value="Genomic_DNA"/>
</dbReference>
<gene>
    <name evidence="1" type="ORF">LNKW23_45120</name>
</gene>
<dbReference type="Proteomes" id="UP001239909">
    <property type="component" value="Unassembled WGS sequence"/>
</dbReference>
<organism evidence="1 2">
    <name type="scientific">Paralimibaculum aggregatum</name>
    <dbReference type="NCBI Taxonomy" id="3036245"/>
    <lineage>
        <taxon>Bacteria</taxon>
        <taxon>Pseudomonadati</taxon>
        <taxon>Pseudomonadota</taxon>
        <taxon>Alphaproteobacteria</taxon>
        <taxon>Rhodobacterales</taxon>
        <taxon>Paracoccaceae</taxon>
        <taxon>Paralimibaculum</taxon>
    </lineage>
</organism>
<name>A0ABQ6LT90_9RHOB</name>
<comment type="caution">
    <text evidence="1">The sequence shown here is derived from an EMBL/GenBank/DDBJ whole genome shotgun (WGS) entry which is preliminary data.</text>
</comment>
<proteinExistence type="predicted"/>
<evidence type="ECO:0000313" key="1">
    <source>
        <dbReference type="EMBL" id="GMG85294.1"/>
    </source>
</evidence>
<accession>A0ABQ6LT90</accession>
<sequence length="139" mass="14644">MKAEDRQYVDLSASQWRAVIERIRGSQAASAPAVLFVLRCWANSQMVAAGQIAAFAGAVEQGSQANQRGAGLIGQITNHVVAVLGADSPVPNPGPYIWNPAAAAWSTGYFNAQALRGCAALLDETGPAETSPDRDVHQR</sequence>
<protein>
    <submittedName>
        <fullName evidence="1">Uncharacterized protein</fullName>
    </submittedName>
</protein>
<keyword evidence="2" id="KW-1185">Reference proteome</keyword>
<evidence type="ECO:0000313" key="2">
    <source>
        <dbReference type="Proteomes" id="UP001239909"/>
    </source>
</evidence>
<dbReference type="RefSeq" id="WP_285674585.1">
    <property type="nucleotide sequence ID" value="NZ_BSYI01000058.1"/>
</dbReference>